<organism evidence="1 2">
    <name type="scientific">Paractinoplanes ovalisporus</name>
    <dbReference type="NCBI Taxonomy" id="2810368"/>
    <lineage>
        <taxon>Bacteria</taxon>
        <taxon>Bacillati</taxon>
        <taxon>Actinomycetota</taxon>
        <taxon>Actinomycetes</taxon>
        <taxon>Micromonosporales</taxon>
        <taxon>Micromonosporaceae</taxon>
        <taxon>Paractinoplanes</taxon>
    </lineage>
</organism>
<comment type="caution">
    <text evidence="1">The sequence shown here is derived from an EMBL/GenBank/DDBJ whole genome shotgun (WGS) entry which is preliminary data.</text>
</comment>
<proteinExistence type="predicted"/>
<sequence>MTKYSEQDRSEEFVAMMPADGWWAVYHEKEGGEAAEKVLCFVLRRDGAVSGRISGQGVGDPMYDAAEVEGFVEYRKDSAVPRSLPIVRTYDLNPSGSAKGYS</sequence>
<dbReference type="Proteomes" id="UP000632138">
    <property type="component" value="Unassembled WGS sequence"/>
</dbReference>
<name>A0ABS2APR8_9ACTN</name>
<accession>A0ABS2APR8</accession>
<gene>
    <name evidence="1" type="ORF">JIG36_37425</name>
</gene>
<dbReference type="EMBL" id="JAENHP010000018">
    <property type="protein sequence ID" value="MBM2621199.1"/>
    <property type="molecule type" value="Genomic_DNA"/>
</dbReference>
<reference evidence="1 2" key="1">
    <citation type="submission" date="2021-01" db="EMBL/GenBank/DDBJ databases">
        <title>Actinoplanes sp. nov. LDG1-06 isolated from lichen.</title>
        <authorList>
            <person name="Saeng-In P."/>
            <person name="Phongsopitanun W."/>
            <person name="Kanchanasin P."/>
            <person name="Yuki M."/>
            <person name="Kudo T."/>
            <person name="Ohkuma M."/>
            <person name="Tanasupawat S."/>
        </authorList>
    </citation>
    <scope>NUCLEOTIDE SEQUENCE [LARGE SCALE GENOMIC DNA]</scope>
    <source>
        <strain evidence="1 2">LDG1-06</strain>
    </source>
</reference>
<dbReference type="RefSeq" id="WP_203381176.1">
    <property type="nucleotide sequence ID" value="NZ_JAENHP010000018.1"/>
</dbReference>
<keyword evidence="2" id="KW-1185">Reference proteome</keyword>
<evidence type="ECO:0000313" key="2">
    <source>
        <dbReference type="Proteomes" id="UP000632138"/>
    </source>
</evidence>
<protein>
    <submittedName>
        <fullName evidence="1">Uncharacterized protein</fullName>
    </submittedName>
</protein>
<evidence type="ECO:0000313" key="1">
    <source>
        <dbReference type="EMBL" id="MBM2621199.1"/>
    </source>
</evidence>